<reference evidence="3 4" key="1">
    <citation type="submission" date="2023-10" db="EMBL/GenBank/DDBJ databases">
        <title>Bacteria for the degradation of biodegradable plastic PBAT(Polybutylene adipate terephthalate).</title>
        <authorList>
            <person name="Weon H.-Y."/>
            <person name="Yeon J."/>
        </authorList>
    </citation>
    <scope>NUCLEOTIDE SEQUENCE [LARGE SCALE GENOMIC DNA]</scope>
    <source>
        <strain evidence="3 4">SBD 7-3</strain>
    </source>
</reference>
<keyword evidence="4" id="KW-1185">Reference proteome</keyword>
<organism evidence="3 4">
    <name type="scientific">Piscinibacter gummiphilus</name>
    <dbReference type="NCBI Taxonomy" id="946333"/>
    <lineage>
        <taxon>Bacteria</taxon>
        <taxon>Pseudomonadati</taxon>
        <taxon>Pseudomonadota</taxon>
        <taxon>Betaproteobacteria</taxon>
        <taxon>Burkholderiales</taxon>
        <taxon>Sphaerotilaceae</taxon>
        <taxon>Piscinibacter</taxon>
    </lineage>
</organism>
<dbReference type="SMART" id="SM00867">
    <property type="entry name" value="YceI"/>
    <property type="match status" value="1"/>
</dbReference>
<evidence type="ECO:0000313" key="3">
    <source>
        <dbReference type="EMBL" id="WOB07998.1"/>
    </source>
</evidence>
<proteinExistence type="predicted"/>
<dbReference type="Proteomes" id="UP001303946">
    <property type="component" value="Chromosome"/>
</dbReference>
<gene>
    <name evidence="3" type="ORF">RXV79_24235</name>
</gene>
<dbReference type="SUPFAM" id="SSF101874">
    <property type="entry name" value="YceI-like"/>
    <property type="match status" value="1"/>
</dbReference>
<feature type="chain" id="PRO_5046566732" evidence="1">
    <location>
        <begin position="22"/>
        <end position="190"/>
    </location>
</feature>
<protein>
    <submittedName>
        <fullName evidence="3">YceI family protein</fullName>
    </submittedName>
</protein>
<dbReference type="PANTHER" id="PTHR34406">
    <property type="entry name" value="PROTEIN YCEI"/>
    <property type="match status" value="1"/>
</dbReference>
<dbReference type="Pfam" id="PF04264">
    <property type="entry name" value="YceI"/>
    <property type="match status" value="1"/>
</dbReference>
<dbReference type="InterPro" id="IPR036761">
    <property type="entry name" value="TTHA0802/YceI-like_sf"/>
</dbReference>
<dbReference type="PANTHER" id="PTHR34406:SF2">
    <property type="entry name" value="PERIPLASMIC PROTEIN"/>
    <property type="match status" value="1"/>
</dbReference>
<name>A0ABZ0CSM7_9BURK</name>
<evidence type="ECO:0000259" key="2">
    <source>
        <dbReference type="SMART" id="SM00867"/>
    </source>
</evidence>
<feature type="domain" description="Lipid/polyisoprenoid-binding YceI-like" evidence="2">
    <location>
        <begin position="25"/>
        <end position="187"/>
    </location>
</feature>
<dbReference type="EMBL" id="CP136336">
    <property type="protein sequence ID" value="WOB07998.1"/>
    <property type="molecule type" value="Genomic_DNA"/>
</dbReference>
<dbReference type="Gene3D" id="2.40.128.110">
    <property type="entry name" value="Lipid/polyisoprenoid-binding, YceI-like"/>
    <property type="match status" value="1"/>
</dbReference>
<evidence type="ECO:0000313" key="4">
    <source>
        <dbReference type="Proteomes" id="UP001303946"/>
    </source>
</evidence>
<dbReference type="RefSeq" id="WP_316700651.1">
    <property type="nucleotide sequence ID" value="NZ_CP136336.1"/>
</dbReference>
<feature type="signal peptide" evidence="1">
    <location>
        <begin position="1"/>
        <end position="21"/>
    </location>
</feature>
<dbReference type="InterPro" id="IPR007372">
    <property type="entry name" value="Lipid/polyisoprenoid-bd_YceI"/>
</dbReference>
<accession>A0ABZ0CSM7</accession>
<keyword evidence="1" id="KW-0732">Signal</keyword>
<evidence type="ECO:0000256" key="1">
    <source>
        <dbReference type="SAM" id="SignalP"/>
    </source>
</evidence>
<sequence>MRKAFLVGGCLLSGHATTAQAQPETYLLDPAHTRVHWEVMHFGTSTSRGRFDDTSGSLELDAAAGTGEVSITVRTASVNTGVPPLDGVLRRSYLASEDHPVAYFVARNWRWQRDAPLEVRGEFTLRGVSLPLSLRAPALRCYPHPQLQREVCGADLSATLRRSDFGMTDGLPFIGDTVRLVIQVEAIRQP</sequence>